<evidence type="ECO:0000313" key="2">
    <source>
        <dbReference type="Proteomes" id="UP000018143"/>
    </source>
</evidence>
<dbReference type="EMBL" id="BASD01000010">
    <property type="protein sequence ID" value="GAD18920.1"/>
    <property type="molecule type" value="Genomic_DNA"/>
</dbReference>
<evidence type="ECO:0000313" key="1">
    <source>
        <dbReference type="EMBL" id="GAD18920.1"/>
    </source>
</evidence>
<reference evidence="1 2" key="1">
    <citation type="journal article" date="2013" name="Genome Announc.">
        <title>Draft Genome Sequence of Helicobacter fennelliae Strain MRY12-0050, Isolated from a Bacteremia Patient.</title>
        <authorList>
            <person name="Rimbara E."/>
            <person name="Matsui M."/>
            <person name="Mori S."/>
            <person name="Suzuki S."/>
            <person name="Suzuki M."/>
            <person name="Kim H."/>
            <person name="Sekizuka T."/>
            <person name="Kuroda M."/>
            <person name="Shibayama K."/>
        </authorList>
    </citation>
    <scope>NUCLEOTIDE SEQUENCE [LARGE SCALE GENOMIC DNA]</scope>
    <source>
        <strain evidence="1 2">MRY12-0050</strain>
    </source>
</reference>
<proteinExistence type="predicted"/>
<dbReference type="AlphaFoldDB" id="T1CYC5"/>
<organism evidence="1 2">
    <name type="scientific">Helicobacter fennelliae MRY12-0050</name>
    <dbReference type="NCBI Taxonomy" id="1325130"/>
    <lineage>
        <taxon>Bacteria</taxon>
        <taxon>Pseudomonadati</taxon>
        <taxon>Campylobacterota</taxon>
        <taxon>Epsilonproteobacteria</taxon>
        <taxon>Campylobacterales</taxon>
        <taxon>Helicobacteraceae</taxon>
        <taxon>Helicobacter</taxon>
    </lineage>
</organism>
<keyword evidence="2" id="KW-1185">Reference proteome</keyword>
<protein>
    <submittedName>
        <fullName evidence="1">Uncharacterized protein</fullName>
    </submittedName>
</protein>
<gene>
    <name evidence="1" type="ORF">HFN_0051</name>
</gene>
<name>T1CYC5_9HELI</name>
<comment type="caution">
    <text evidence="1">The sequence shown here is derived from an EMBL/GenBank/DDBJ whole genome shotgun (WGS) entry which is preliminary data.</text>
</comment>
<dbReference type="RefSeq" id="WP_023947915.1">
    <property type="nucleotide sequence ID" value="NZ_BASD01000010.1"/>
</dbReference>
<sequence>MIFAKIKYILRLAQKYEYVFLGIYRYCSKLKAQKQGRIYIKTTQKHVQ</sequence>
<dbReference type="Proteomes" id="UP000018143">
    <property type="component" value="Unassembled WGS sequence"/>
</dbReference>
<accession>T1CYC5</accession>